<dbReference type="InterPro" id="IPR036412">
    <property type="entry name" value="HAD-like_sf"/>
</dbReference>
<dbReference type="SFLD" id="SFLDG01129">
    <property type="entry name" value="C1.5:_HAD__Beta-PGM__Phosphata"/>
    <property type="match status" value="1"/>
</dbReference>
<dbReference type="GO" id="GO:0006281">
    <property type="term" value="P:DNA repair"/>
    <property type="evidence" value="ECO:0007669"/>
    <property type="project" value="TreeGrafter"/>
</dbReference>
<dbReference type="PANTHER" id="PTHR43434">
    <property type="entry name" value="PHOSPHOGLYCOLATE PHOSPHATASE"/>
    <property type="match status" value="1"/>
</dbReference>
<reference evidence="1" key="1">
    <citation type="journal article" date="2014" name="Front. Microbiol.">
        <title>High frequency of phylogenetically diverse reductive dehalogenase-homologous genes in deep subseafloor sedimentary metagenomes.</title>
        <authorList>
            <person name="Kawai M."/>
            <person name="Futagami T."/>
            <person name="Toyoda A."/>
            <person name="Takaki Y."/>
            <person name="Nishi S."/>
            <person name="Hori S."/>
            <person name="Arai W."/>
            <person name="Tsubouchi T."/>
            <person name="Morono Y."/>
            <person name="Uchiyama I."/>
            <person name="Ito T."/>
            <person name="Fujiyama A."/>
            <person name="Inagaki F."/>
            <person name="Takami H."/>
        </authorList>
    </citation>
    <scope>NUCLEOTIDE SEQUENCE</scope>
    <source>
        <strain evidence="1">Expedition CK06-06</strain>
    </source>
</reference>
<dbReference type="GO" id="GO:0005829">
    <property type="term" value="C:cytosol"/>
    <property type="evidence" value="ECO:0007669"/>
    <property type="project" value="TreeGrafter"/>
</dbReference>
<name>X0V8Y9_9ZZZZ</name>
<evidence type="ECO:0008006" key="2">
    <source>
        <dbReference type="Google" id="ProtNLM"/>
    </source>
</evidence>
<dbReference type="Pfam" id="PF13419">
    <property type="entry name" value="HAD_2"/>
    <property type="match status" value="1"/>
</dbReference>
<dbReference type="InterPro" id="IPR023214">
    <property type="entry name" value="HAD_sf"/>
</dbReference>
<dbReference type="EMBL" id="BARS01014813">
    <property type="protein sequence ID" value="GAF97095.1"/>
    <property type="molecule type" value="Genomic_DNA"/>
</dbReference>
<accession>X0V8Y9</accession>
<dbReference type="InterPro" id="IPR050155">
    <property type="entry name" value="HAD-like_hydrolase_sf"/>
</dbReference>
<dbReference type="Gene3D" id="3.40.50.1000">
    <property type="entry name" value="HAD superfamily/HAD-like"/>
    <property type="match status" value="1"/>
</dbReference>
<protein>
    <recommendedName>
        <fullName evidence="2">Phosphoglycolate phosphatase</fullName>
    </recommendedName>
</protein>
<sequence>MTTHNNPPSTLLIFDLDGTLYRTESSFVPTMRAAYADHGIPYAGDDAVLGMVGETFPVFLKWLGKQGFPNDIDALAAEIAKHEYESIAEDGELYPQVEETLRTLKQDGCLLAICTNGDMKYAGAILEKFDLLDLFDGISTHGDSEQTKTEMIAELLERFRPAHSFMIGDRYHDFVAGRANGCIVVATTYGFASDGEADEVDFRLDRLADLPDIVAQAVNT</sequence>
<dbReference type="PANTHER" id="PTHR43434:SF1">
    <property type="entry name" value="PHOSPHOGLYCOLATE PHOSPHATASE"/>
    <property type="match status" value="1"/>
</dbReference>
<gene>
    <name evidence="1" type="ORF">S01H1_24626</name>
</gene>
<dbReference type="InterPro" id="IPR041492">
    <property type="entry name" value="HAD_2"/>
</dbReference>
<dbReference type="SUPFAM" id="SSF56784">
    <property type="entry name" value="HAD-like"/>
    <property type="match status" value="1"/>
</dbReference>
<comment type="caution">
    <text evidence="1">The sequence shown here is derived from an EMBL/GenBank/DDBJ whole genome shotgun (WGS) entry which is preliminary data.</text>
</comment>
<dbReference type="Gene3D" id="1.10.150.240">
    <property type="entry name" value="Putative phosphatase, domain 2"/>
    <property type="match status" value="1"/>
</dbReference>
<evidence type="ECO:0000313" key="1">
    <source>
        <dbReference type="EMBL" id="GAF97095.1"/>
    </source>
</evidence>
<dbReference type="InterPro" id="IPR023198">
    <property type="entry name" value="PGP-like_dom2"/>
</dbReference>
<dbReference type="AlphaFoldDB" id="X0V8Y9"/>
<organism evidence="1">
    <name type="scientific">marine sediment metagenome</name>
    <dbReference type="NCBI Taxonomy" id="412755"/>
    <lineage>
        <taxon>unclassified sequences</taxon>
        <taxon>metagenomes</taxon>
        <taxon>ecological metagenomes</taxon>
    </lineage>
</organism>
<proteinExistence type="predicted"/>
<dbReference type="GO" id="GO:0008967">
    <property type="term" value="F:phosphoglycolate phosphatase activity"/>
    <property type="evidence" value="ECO:0007669"/>
    <property type="project" value="TreeGrafter"/>
</dbReference>
<dbReference type="SFLD" id="SFLDS00003">
    <property type="entry name" value="Haloacid_Dehalogenase"/>
    <property type="match status" value="1"/>
</dbReference>